<evidence type="ECO:0000313" key="4">
    <source>
        <dbReference type="EMBL" id="PPK95103.1"/>
    </source>
</evidence>
<dbReference type="AlphaFoldDB" id="A0A2S6ILJ6"/>
<evidence type="ECO:0000259" key="3">
    <source>
        <dbReference type="Pfam" id="PF02709"/>
    </source>
</evidence>
<dbReference type="InterPro" id="IPR027791">
    <property type="entry name" value="Galactosyl_T_C"/>
</dbReference>
<dbReference type="Gene3D" id="3.90.550.10">
    <property type="entry name" value="Spore Coat Polysaccharide Biosynthesis Protein SpsA, Chain A"/>
    <property type="match status" value="1"/>
</dbReference>
<dbReference type="Pfam" id="PF02709">
    <property type="entry name" value="Glyco_transf_7C"/>
    <property type="match status" value="1"/>
</dbReference>
<gene>
    <name evidence="4" type="ORF">LY01_01856</name>
</gene>
<dbReference type="Pfam" id="PF00535">
    <property type="entry name" value="Glycos_transf_2"/>
    <property type="match status" value="1"/>
</dbReference>
<evidence type="ECO:0000259" key="2">
    <source>
        <dbReference type="Pfam" id="PF00535"/>
    </source>
</evidence>
<dbReference type="EMBL" id="PTJE01000003">
    <property type="protein sequence ID" value="PPK95103.1"/>
    <property type="molecule type" value="Genomic_DNA"/>
</dbReference>
<dbReference type="Proteomes" id="UP000239002">
    <property type="component" value="Unassembled WGS sequence"/>
</dbReference>
<feature type="domain" description="Galactosyltransferase C-terminal" evidence="3">
    <location>
        <begin position="142"/>
        <end position="193"/>
    </location>
</feature>
<dbReference type="RefSeq" id="WP_104515531.1">
    <property type="nucleotide sequence ID" value="NZ_MQVW01000024.1"/>
</dbReference>
<reference evidence="4 5" key="1">
    <citation type="submission" date="2018-02" db="EMBL/GenBank/DDBJ databases">
        <title>Genomic Encyclopedia of Archaeal and Bacterial Type Strains, Phase II (KMG-II): from individual species to whole genera.</title>
        <authorList>
            <person name="Goeker M."/>
        </authorList>
    </citation>
    <scope>NUCLEOTIDE SEQUENCE [LARGE SCALE GENOMIC DNA]</scope>
    <source>
        <strain evidence="4 5">DSM 16809</strain>
    </source>
</reference>
<evidence type="ECO:0000313" key="5">
    <source>
        <dbReference type="Proteomes" id="UP000239002"/>
    </source>
</evidence>
<dbReference type="GO" id="GO:0016740">
    <property type="term" value="F:transferase activity"/>
    <property type="evidence" value="ECO:0007669"/>
    <property type="project" value="UniProtKB-KW"/>
</dbReference>
<dbReference type="OrthoDB" id="6717394at2"/>
<dbReference type="InterPro" id="IPR029044">
    <property type="entry name" value="Nucleotide-diphossugar_trans"/>
</dbReference>
<dbReference type="SUPFAM" id="SSF53448">
    <property type="entry name" value="Nucleotide-diphospho-sugar transferases"/>
    <property type="match status" value="1"/>
</dbReference>
<organism evidence="4 5">
    <name type="scientific">Nonlabens xylanidelens</name>
    <dbReference type="NCBI Taxonomy" id="191564"/>
    <lineage>
        <taxon>Bacteria</taxon>
        <taxon>Pseudomonadati</taxon>
        <taxon>Bacteroidota</taxon>
        <taxon>Flavobacteriia</taxon>
        <taxon>Flavobacteriales</taxon>
        <taxon>Flavobacteriaceae</taxon>
        <taxon>Nonlabens</taxon>
    </lineage>
</organism>
<dbReference type="InterPro" id="IPR001173">
    <property type="entry name" value="Glyco_trans_2-like"/>
</dbReference>
<proteinExistence type="predicted"/>
<sequence length="352" mass="41403">MNLSIVIVNRNRTFEIVEKTLDSIYPQLNDSIMLTIVDYGSDIDYQDKFKALIEESYPKIYLILCPTQGQLFHKTRAINMVLRNCTTTFFMVLDMDCITHPEFIEKALILASENEVINFPYGFLKEEESKSLKTFSDYHIDFIGGLTGTAIFNTDKLQTINGFDEFYHSWGAEDADMFDRLERIGVQITLYKEDVLLLHQWHEKGYRNIKSKQPFHSYLEKVNHEYYTLSRKRNITKVNLNNNWGLACDPAAYTRLKEPAEIWEFQNYQQEIIGLFASLIVQPPENPVEIRITKVLKNSKDKIKKILHKRTKPVLDMDLVNDRLLETIILHYRNRPYFYEYDTNLAVIKVLI</sequence>
<comment type="caution">
    <text evidence="4">The sequence shown here is derived from an EMBL/GenBank/DDBJ whole genome shotgun (WGS) entry which is preliminary data.</text>
</comment>
<protein>
    <submittedName>
        <fullName evidence="4">Glycosyl transferase family 2</fullName>
    </submittedName>
</protein>
<keyword evidence="5" id="KW-1185">Reference proteome</keyword>
<keyword evidence="1 4" id="KW-0808">Transferase</keyword>
<accession>A0A2S6ILJ6</accession>
<feature type="domain" description="Glycosyltransferase 2-like" evidence="2">
    <location>
        <begin position="4"/>
        <end position="116"/>
    </location>
</feature>
<evidence type="ECO:0000256" key="1">
    <source>
        <dbReference type="ARBA" id="ARBA00022679"/>
    </source>
</evidence>
<name>A0A2S6ILJ6_9FLAO</name>